<evidence type="ECO:0000313" key="1">
    <source>
        <dbReference type="Proteomes" id="UP000887576"/>
    </source>
</evidence>
<protein>
    <submittedName>
        <fullName evidence="2">Uncharacterized protein</fullName>
    </submittedName>
</protein>
<dbReference type="WBParaSite" id="JU765_v2.g14394.t3">
    <property type="protein sequence ID" value="JU765_v2.g14394.t3"/>
    <property type="gene ID" value="JU765_v2.g14394"/>
</dbReference>
<dbReference type="Proteomes" id="UP000887576">
    <property type="component" value="Unplaced"/>
</dbReference>
<accession>A0AC34Q9M5</accession>
<name>A0AC34Q9M5_9BILA</name>
<sequence length="332" mass="37906">MVFEWLMKNQTPSRSGAEEIVQRLEKTRTERELALREALVERKNAYKTERELALREALVERKNAYKLAEAKERLNWLLPTGALTALFSGLAAFHHKNVFYSLPIIPIIGLIGHQAHLAYGNKLTVILDLAEKVIADSEARLSTRPISIREIEARVEQQKMATVMSCVDLMGTAFSHDNNADIKELVSIFEEQIQKQVALRNLQFEQDQAFQKAKLAESFGWEFLGSSTTILALIYCAQRYKNRLFAVPTVPLVMYLGYRYNETFGEHEEKIRLEAERLLATQRNLFTPIGGPITLAELDKRRAAWNTSKTLENFIKTIKNSTKIATMQSSNE</sequence>
<evidence type="ECO:0000313" key="2">
    <source>
        <dbReference type="WBParaSite" id="JU765_v2.g14394.t3"/>
    </source>
</evidence>
<proteinExistence type="predicted"/>
<organism evidence="1 2">
    <name type="scientific">Panagrolaimus sp. JU765</name>
    <dbReference type="NCBI Taxonomy" id="591449"/>
    <lineage>
        <taxon>Eukaryota</taxon>
        <taxon>Metazoa</taxon>
        <taxon>Ecdysozoa</taxon>
        <taxon>Nematoda</taxon>
        <taxon>Chromadorea</taxon>
        <taxon>Rhabditida</taxon>
        <taxon>Tylenchina</taxon>
        <taxon>Panagrolaimomorpha</taxon>
        <taxon>Panagrolaimoidea</taxon>
        <taxon>Panagrolaimidae</taxon>
        <taxon>Panagrolaimus</taxon>
    </lineage>
</organism>
<reference evidence="2" key="1">
    <citation type="submission" date="2022-11" db="UniProtKB">
        <authorList>
            <consortium name="WormBaseParasite"/>
        </authorList>
    </citation>
    <scope>IDENTIFICATION</scope>
</reference>